<gene>
    <name evidence="2" type="ORF">N7539_003220</name>
</gene>
<dbReference type="PANTHER" id="PTHR37285">
    <property type="entry name" value="SPORE WALL MATURATION PROTEIN DIT1"/>
    <property type="match status" value="1"/>
</dbReference>
<dbReference type="Pfam" id="PF05141">
    <property type="entry name" value="DIT1_PvcA"/>
    <property type="match status" value="1"/>
</dbReference>
<protein>
    <submittedName>
        <fullName evidence="2">Uncharacterized protein</fullName>
    </submittedName>
</protein>
<reference evidence="2" key="2">
    <citation type="journal article" date="2023" name="IMA Fungus">
        <title>Comparative genomic study of the Penicillium genus elucidates a diverse pangenome and 15 lateral gene transfer events.</title>
        <authorList>
            <person name="Petersen C."/>
            <person name="Sorensen T."/>
            <person name="Nielsen M.R."/>
            <person name="Sondergaard T.E."/>
            <person name="Sorensen J.L."/>
            <person name="Fitzpatrick D.A."/>
            <person name="Frisvad J.C."/>
            <person name="Nielsen K.L."/>
        </authorList>
    </citation>
    <scope>NUCLEOTIDE SEQUENCE</scope>
    <source>
        <strain evidence="2">IBT 30728</strain>
    </source>
</reference>
<evidence type="ECO:0000313" key="3">
    <source>
        <dbReference type="Proteomes" id="UP001148312"/>
    </source>
</evidence>
<evidence type="ECO:0000313" key="2">
    <source>
        <dbReference type="EMBL" id="KAJ5491653.1"/>
    </source>
</evidence>
<dbReference type="InterPro" id="IPR007817">
    <property type="entry name" value="Isocyanide_synthase_DIT1"/>
</dbReference>
<proteinExistence type="predicted"/>
<dbReference type="AlphaFoldDB" id="A0A9X0BZU2"/>
<dbReference type="GeneID" id="81623071"/>
<dbReference type="RefSeq" id="XP_056792781.1">
    <property type="nucleotide sequence ID" value="XM_056932822.1"/>
</dbReference>
<reference evidence="2" key="1">
    <citation type="submission" date="2022-12" db="EMBL/GenBank/DDBJ databases">
        <authorList>
            <person name="Petersen C."/>
        </authorList>
    </citation>
    <scope>NUCLEOTIDE SEQUENCE</scope>
    <source>
        <strain evidence="2">IBT 30728</strain>
    </source>
</reference>
<dbReference type="Proteomes" id="UP001148312">
    <property type="component" value="Unassembled WGS sequence"/>
</dbReference>
<organism evidence="2 3">
    <name type="scientific">Penicillium diatomitis</name>
    <dbReference type="NCBI Taxonomy" id="2819901"/>
    <lineage>
        <taxon>Eukaryota</taxon>
        <taxon>Fungi</taxon>
        <taxon>Dikarya</taxon>
        <taxon>Ascomycota</taxon>
        <taxon>Pezizomycotina</taxon>
        <taxon>Eurotiomycetes</taxon>
        <taxon>Eurotiomycetidae</taxon>
        <taxon>Eurotiales</taxon>
        <taxon>Aspergillaceae</taxon>
        <taxon>Penicillium</taxon>
    </lineage>
</organism>
<keyword evidence="3" id="KW-1185">Reference proteome</keyword>
<dbReference type="EMBL" id="JAPWDQ010000003">
    <property type="protein sequence ID" value="KAJ5491653.1"/>
    <property type="molecule type" value="Genomic_DNA"/>
</dbReference>
<accession>A0A9X0BZU2</accession>
<name>A0A9X0BZU2_9EURO</name>
<comment type="caution">
    <text evidence="2">The sequence shown here is derived from an EMBL/GenBank/DDBJ whole genome shotgun (WGS) entry which is preliminary data.</text>
</comment>
<feature type="region of interest" description="Disordered" evidence="1">
    <location>
        <begin position="484"/>
        <end position="505"/>
    </location>
</feature>
<sequence length="562" mass="62465">MLSNAITITPSIEARGVEPLQAFETTRRLSIQTTLHAHDAVSGARQKAANEALIERISEIIASYRISGPQDRYDEIYKPKMLETLRYFVSKQEPINMVVPAYPFKSPNHDEKVLGPEPDVGERMSLEHFNSMGARIQEIYPPGGHVTIVSDGCCYNDLLGVSDEEVFRYAEGLHHIVDRLGLKHIKFSDPFDLIEGSHSVPYTEEDYASRIGELKDRLWDTYLPAGYDFDADLKRDPNATLTYQGYIRFLMTDLALFFKEKKMSKNAVKKHCSIVARGMIKRGKAFSALVAKASPLHVRLSIHASDNTDKLSVALLPHKRYSTFPVTPWHNTPYLDTTGVSLSLNRNPAKGEASYRVCQDELGLKFLCADAPMYRVIEAIDGSELAEKVQFEPLYPFGLKIKVPKDTSIGQFRLEHVAELAKVHSPIIFEGLDPMQYTAEIGDDFRRVAGGALSLSILHEGVVTGNKKKKKHVGESTAKSYFVQIPDTTDGGSGDQSKGDGDDNAAKTAAVHPFLQAAAALDDVRYRVLHNWQVGHAVVSDHRVALPVHLSPSSLRVLRAEV</sequence>
<dbReference type="PANTHER" id="PTHR37285:SF5">
    <property type="entry name" value="SPORE WALL MATURATION PROTEIN DIT1"/>
    <property type="match status" value="1"/>
</dbReference>
<evidence type="ECO:0000256" key="1">
    <source>
        <dbReference type="SAM" id="MobiDB-lite"/>
    </source>
</evidence>